<evidence type="ECO:0000313" key="1">
    <source>
        <dbReference type="EMBL" id="BEG98446.1"/>
    </source>
</evidence>
<sequence length="216" mass="24554">MKESKMMAALFDFDGVVIDTEDQYSTFWEEQGRKYHPEIPGFAHVIKGQTLMHIYETYFEGMEEEKQKLRKDLLLFEGNMQYDYIPGVLDFIEDLKMNGVRMAVVTSSDTCKMEKVYRVHPEIKEMFDVIVTANMFKESKPHPECFLLGAKLLDATPAQSFVFEDSFQGLQAGNAAGATVIGLATTNPRNAIQNKAHHVIDDFTGFTFKKLMALKG</sequence>
<dbReference type="InterPro" id="IPR023198">
    <property type="entry name" value="PGP-like_dom2"/>
</dbReference>
<reference evidence="1 2" key="1">
    <citation type="submission" date="2023-04" db="EMBL/GenBank/DDBJ databases">
        <title>Draft genome sequence of acteroides sedimenti strain YN3PY1.</title>
        <authorList>
            <person name="Yoshida N."/>
        </authorList>
    </citation>
    <scope>NUCLEOTIDE SEQUENCE [LARGE SCALE GENOMIC DNA]</scope>
    <source>
        <strain evidence="1 2">YN3PY1</strain>
    </source>
</reference>
<gene>
    <name evidence="1" type="ORF">BSYN_07110</name>
</gene>
<dbReference type="Gene3D" id="1.10.150.240">
    <property type="entry name" value="Putative phosphatase, domain 2"/>
    <property type="match status" value="1"/>
</dbReference>
<dbReference type="Gene3D" id="3.40.50.1000">
    <property type="entry name" value="HAD superfamily/HAD-like"/>
    <property type="match status" value="1"/>
</dbReference>
<dbReference type="InterPro" id="IPR023214">
    <property type="entry name" value="HAD_sf"/>
</dbReference>
<dbReference type="Pfam" id="PF13419">
    <property type="entry name" value="HAD_2"/>
    <property type="match status" value="1"/>
</dbReference>
<dbReference type="PANTHER" id="PTHR43481">
    <property type="entry name" value="FRUCTOSE-1-PHOSPHATE PHOSPHATASE"/>
    <property type="match status" value="1"/>
</dbReference>
<dbReference type="EMBL" id="AP028055">
    <property type="protein sequence ID" value="BEG98446.1"/>
    <property type="molecule type" value="Genomic_DNA"/>
</dbReference>
<dbReference type="SFLD" id="SFLDG01129">
    <property type="entry name" value="C1.5:_HAD__Beta-PGM__Phosphata"/>
    <property type="match status" value="1"/>
</dbReference>
<dbReference type="PRINTS" id="PR00413">
    <property type="entry name" value="HADHALOGNASE"/>
</dbReference>
<evidence type="ECO:0000313" key="2">
    <source>
        <dbReference type="Proteomes" id="UP001496674"/>
    </source>
</evidence>
<dbReference type="SUPFAM" id="SSF56784">
    <property type="entry name" value="HAD-like"/>
    <property type="match status" value="1"/>
</dbReference>
<dbReference type="RefSeq" id="WP_353333387.1">
    <property type="nucleotide sequence ID" value="NZ_AP028055.1"/>
</dbReference>
<protein>
    <submittedName>
        <fullName evidence="1">Phosphatase</fullName>
    </submittedName>
</protein>
<dbReference type="NCBIfam" id="TIGR01509">
    <property type="entry name" value="HAD-SF-IA-v3"/>
    <property type="match status" value="1"/>
</dbReference>
<accession>A0ABN6Z9Z7</accession>
<dbReference type="InterPro" id="IPR006439">
    <property type="entry name" value="HAD-SF_hydro_IA"/>
</dbReference>
<dbReference type="SFLD" id="SFLDS00003">
    <property type="entry name" value="Haloacid_Dehalogenase"/>
    <property type="match status" value="1"/>
</dbReference>
<dbReference type="PANTHER" id="PTHR43481:SF4">
    <property type="entry name" value="GLYCEROL-1-PHOSPHATE PHOSPHOHYDROLASE 1-RELATED"/>
    <property type="match status" value="1"/>
</dbReference>
<name>A0ABN6Z9Z7_9BACE</name>
<organism evidence="1 2">
    <name type="scientific">Bacteroides sedimenti</name>
    <dbReference type="NCBI Taxonomy" id="2136147"/>
    <lineage>
        <taxon>Bacteria</taxon>
        <taxon>Pseudomonadati</taxon>
        <taxon>Bacteroidota</taxon>
        <taxon>Bacteroidia</taxon>
        <taxon>Bacteroidales</taxon>
        <taxon>Bacteroidaceae</taxon>
        <taxon>Bacteroides</taxon>
    </lineage>
</organism>
<dbReference type="InterPro" id="IPR036412">
    <property type="entry name" value="HAD-like_sf"/>
</dbReference>
<dbReference type="CDD" id="cd07505">
    <property type="entry name" value="HAD_BPGM-like"/>
    <property type="match status" value="1"/>
</dbReference>
<dbReference type="Proteomes" id="UP001496674">
    <property type="component" value="Chromosome"/>
</dbReference>
<proteinExistence type="predicted"/>
<dbReference type="InterPro" id="IPR051806">
    <property type="entry name" value="HAD-like_SPP"/>
</dbReference>
<keyword evidence="2" id="KW-1185">Reference proteome</keyword>
<dbReference type="InterPro" id="IPR041492">
    <property type="entry name" value="HAD_2"/>
</dbReference>